<evidence type="ECO:0000256" key="1">
    <source>
        <dbReference type="ARBA" id="ARBA00006987"/>
    </source>
</evidence>
<feature type="transmembrane region" description="Helical" evidence="2">
    <location>
        <begin position="373"/>
        <end position="397"/>
    </location>
</feature>
<comment type="similarity">
    <text evidence="1">Belongs to the UPF0065 (bug) family.</text>
</comment>
<proteinExistence type="inferred from homology"/>
<sequence>MKTFGRLLAAATVFATGLGLASQASAQADDYPTKRVTIIVPYSAGGATDVLARQVAQGLTEKWGETVTVENRPGAGATLGTAQAARARPDGYTLFMGQVSSHGIAPAVYANLQYKAKEDFEPIVWITEIPNVMVVPEASQANSVQEFMEQAKGKNVSFGSSGTGSSIHLSGEMFKARTGLDMTHVPYRGSGEAVPALVSGNIDVMFDNLPSAMPQIKAGTIKALAVTSAERDPSLPDVPTLGESGIAELEGFEAKSWFGLLAPAGTDAAIVEKVNASVNEVISGETFQSYAMNNGATVVGGSPEKFEEFIDAEPRQVGKGRRRRRRARRVTSFARRCLGSASALSYVRGDIPMSDTSVEAGGAPVARRSMRDVVFGLATAAVSLVFALVVIPAFISVPASVKAAPLSPAFLPYVLTGLIGLLGLVCAAQALFGQGVPKEDGEGFDPASGWFWKALLVLVILAAFCWLPESFGTLPVAIFAMAVLLVIGGERSWMRGVAVAILVPLFVWLFFTQVAQVPLPEGPLEELIAL</sequence>
<feature type="transmembrane region" description="Helical" evidence="2">
    <location>
        <begin position="452"/>
        <end position="485"/>
    </location>
</feature>
<evidence type="ECO:0000256" key="2">
    <source>
        <dbReference type="SAM" id="Phobius"/>
    </source>
</evidence>
<dbReference type="Gene3D" id="3.40.190.10">
    <property type="entry name" value="Periplasmic binding protein-like II"/>
    <property type="match status" value="1"/>
</dbReference>
<keyword evidence="2" id="KW-0812">Transmembrane</keyword>
<dbReference type="Pfam" id="PF07331">
    <property type="entry name" value="TctB"/>
    <property type="match status" value="1"/>
</dbReference>
<dbReference type="Pfam" id="PF03401">
    <property type="entry name" value="TctC"/>
    <property type="match status" value="1"/>
</dbReference>
<evidence type="ECO:0000313" key="6">
    <source>
        <dbReference type="Proteomes" id="UP001164020"/>
    </source>
</evidence>
<dbReference type="RefSeq" id="WP_268880325.1">
    <property type="nucleotide sequence ID" value="NZ_CP114029.1"/>
</dbReference>
<keyword evidence="2" id="KW-1133">Transmembrane helix</keyword>
<dbReference type="SUPFAM" id="SSF53850">
    <property type="entry name" value="Periplasmic binding protein-like II"/>
    <property type="match status" value="1"/>
</dbReference>
<dbReference type="InterPro" id="IPR005064">
    <property type="entry name" value="BUG"/>
</dbReference>
<organism evidence="5 6">
    <name type="scientific">Jiella pelagia</name>
    <dbReference type="NCBI Taxonomy" id="2986949"/>
    <lineage>
        <taxon>Bacteria</taxon>
        <taxon>Pseudomonadati</taxon>
        <taxon>Pseudomonadota</taxon>
        <taxon>Alphaproteobacteria</taxon>
        <taxon>Hyphomicrobiales</taxon>
        <taxon>Aurantimonadaceae</taxon>
        <taxon>Jiella</taxon>
    </lineage>
</organism>
<dbReference type="EMBL" id="CP114029">
    <property type="protein sequence ID" value="WAP67854.1"/>
    <property type="molecule type" value="Genomic_DNA"/>
</dbReference>
<keyword evidence="6" id="KW-1185">Reference proteome</keyword>
<dbReference type="InterPro" id="IPR009936">
    <property type="entry name" value="DUF1468"/>
</dbReference>
<evidence type="ECO:0000259" key="4">
    <source>
        <dbReference type="Pfam" id="PF07331"/>
    </source>
</evidence>
<evidence type="ECO:0000313" key="5">
    <source>
        <dbReference type="EMBL" id="WAP67854.1"/>
    </source>
</evidence>
<dbReference type="Proteomes" id="UP001164020">
    <property type="component" value="Chromosome"/>
</dbReference>
<gene>
    <name evidence="5" type="ORF">OH818_20720</name>
</gene>
<dbReference type="PANTHER" id="PTHR42928:SF5">
    <property type="entry name" value="BLR1237 PROTEIN"/>
    <property type="match status" value="1"/>
</dbReference>
<feature type="chain" id="PRO_5047391062" evidence="3">
    <location>
        <begin position="27"/>
        <end position="530"/>
    </location>
</feature>
<dbReference type="PANTHER" id="PTHR42928">
    <property type="entry name" value="TRICARBOXYLATE-BINDING PROTEIN"/>
    <property type="match status" value="1"/>
</dbReference>
<reference evidence="5" key="1">
    <citation type="submission" date="2022-12" db="EMBL/GenBank/DDBJ databases">
        <title>Jiella pelagia sp. nov., isolated from phosphonate enriched culture of Northwest Pacific surface seawater.</title>
        <authorList>
            <person name="Shin D.Y."/>
            <person name="Hwang C.Y."/>
        </authorList>
    </citation>
    <scope>NUCLEOTIDE SEQUENCE</scope>
    <source>
        <strain evidence="5">HL-NP1</strain>
    </source>
</reference>
<feature type="domain" description="DUF1468" evidence="4">
    <location>
        <begin position="376"/>
        <end position="520"/>
    </location>
</feature>
<dbReference type="InterPro" id="IPR042100">
    <property type="entry name" value="Bug_dom1"/>
</dbReference>
<keyword evidence="2" id="KW-0472">Membrane</keyword>
<dbReference type="Gene3D" id="3.40.190.150">
    <property type="entry name" value="Bordetella uptake gene, domain 1"/>
    <property type="match status" value="1"/>
</dbReference>
<evidence type="ECO:0000256" key="3">
    <source>
        <dbReference type="SAM" id="SignalP"/>
    </source>
</evidence>
<feature type="transmembrane region" description="Helical" evidence="2">
    <location>
        <begin position="409"/>
        <end position="432"/>
    </location>
</feature>
<keyword evidence="3" id="KW-0732">Signal</keyword>
<accession>A0ABY7BWH6</accession>
<feature type="signal peptide" evidence="3">
    <location>
        <begin position="1"/>
        <end position="26"/>
    </location>
</feature>
<protein>
    <submittedName>
        <fullName evidence="5">Tripartite tricarboxylate transporter substrate-binding protein</fullName>
    </submittedName>
</protein>
<feature type="transmembrane region" description="Helical" evidence="2">
    <location>
        <begin position="497"/>
        <end position="515"/>
    </location>
</feature>
<name>A0ABY7BWH6_9HYPH</name>